<evidence type="ECO:0000256" key="1">
    <source>
        <dbReference type="ARBA" id="ARBA00004572"/>
    </source>
</evidence>
<keyword evidence="6" id="KW-0496">Mitochondrion</keyword>
<reference evidence="7 8" key="1">
    <citation type="submission" date="2023-12" db="EMBL/GenBank/DDBJ databases">
        <title>A high-quality genome assembly for Dillenia turbinata (Dilleniales).</title>
        <authorList>
            <person name="Chanderbali A."/>
        </authorList>
    </citation>
    <scope>NUCLEOTIDE SEQUENCE [LARGE SCALE GENOMIC DNA]</scope>
    <source>
        <strain evidence="7">LSX21</strain>
        <tissue evidence="7">Leaf</tissue>
    </source>
</reference>
<comment type="subcellular location">
    <subcellularLocation>
        <location evidence="1">Mitochondrion outer membrane</location>
        <topology evidence="1">Single-pass membrane protein</topology>
    </subcellularLocation>
</comment>
<name>A0AAN8W1T4_9MAGN</name>
<comment type="caution">
    <text evidence="7">The sequence shown here is derived from an EMBL/GenBank/DDBJ whole genome shotgun (WGS) entry which is preliminary data.</text>
</comment>
<dbReference type="PANTHER" id="PTHR13247:SF0">
    <property type="entry name" value="MITOCHONDRIAL FISSION 1 PROTEIN"/>
    <property type="match status" value="1"/>
</dbReference>
<dbReference type="GO" id="GO:0000266">
    <property type="term" value="P:mitochondrial fission"/>
    <property type="evidence" value="ECO:0007669"/>
    <property type="project" value="InterPro"/>
</dbReference>
<evidence type="ECO:0000256" key="5">
    <source>
        <dbReference type="ARBA" id="ARBA00022989"/>
    </source>
</evidence>
<gene>
    <name evidence="7" type="ORF">RJ641_027111</name>
</gene>
<dbReference type="GO" id="GO:0005778">
    <property type="term" value="C:peroxisomal membrane"/>
    <property type="evidence" value="ECO:0007669"/>
    <property type="project" value="TreeGrafter"/>
</dbReference>
<dbReference type="GO" id="GO:0000422">
    <property type="term" value="P:autophagy of mitochondrion"/>
    <property type="evidence" value="ECO:0007669"/>
    <property type="project" value="TreeGrafter"/>
</dbReference>
<dbReference type="EMBL" id="JBAMMX010000004">
    <property type="protein sequence ID" value="KAK6941734.1"/>
    <property type="molecule type" value="Genomic_DNA"/>
</dbReference>
<protein>
    <submittedName>
        <fullName evidence="7">Fis1, N-terminal tetratricopeptide repeat</fullName>
    </submittedName>
</protein>
<dbReference type="PANTHER" id="PTHR13247">
    <property type="entry name" value="TETRATRICOPEPTIDE REPEAT PROTEIN 11 TPR REPEAT PROTEIN 11"/>
    <property type="match status" value="1"/>
</dbReference>
<dbReference type="GO" id="GO:0016559">
    <property type="term" value="P:peroxisome fission"/>
    <property type="evidence" value="ECO:0007669"/>
    <property type="project" value="TreeGrafter"/>
</dbReference>
<keyword evidence="4" id="KW-1000">Mitochondrion outer membrane</keyword>
<dbReference type="Proteomes" id="UP001370490">
    <property type="component" value="Unassembled WGS sequence"/>
</dbReference>
<comment type="similarity">
    <text evidence="2">Belongs to the FIS1 family.</text>
</comment>
<evidence type="ECO:0000313" key="8">
    <source>
        <dbReference type="Proteomes" id="UP001370490"/>
    </source>
</evidence>
<evidence type="ECO:0000256" key="6">
    <source>
        <dbReference type="ARBA" id="ARBA00023128"/>
    </source>
</evidence>
<evidence type="ECO:0000256" key="2">
    <source>
        <dbReference type="ARBA" id="ARBA00008937"/>
    </source>
</evidence>
<dbReference type="InterPro" id="IPR028058">
    <property type="entry name" value="Fis1_TPR_N"/>
</dbReference>
<dbReference type="GO" id="GO:0005741">
    <property type="term" value="C:mitochondrial outer membrane"/>
    <property type="evidence" value="ECO:0007669"/>
    <property type="project" value="UniProtKB-SubCell"/>
</dbReference>
<keyword evidence="5" id="KW-1133">Transmembrane helix</keyword>
<evidence type="ECO:0000256" key="4">
    <source>
        <dbReference type="ARBA" id="ARBA00022787"/>
    </source>
</evidence>
<dbReference type="Gene3D" id="1.25.40.10">
    <property type="entry name" value="Tetratricopeptide repeat domain"/>
    <property type="match status" value="1"/>
</dbReference>
<keyword evidence="8" id="KW-1185">Reference proteome</keyword>
<dbReference type="Pfam" id="PF14852">
    <property type="entry name" value="Fis1_TPR_N"/>
    <property type="match status" value="1"/>
</dbReference>
<dbReference type="SUPFAM" id="SSF48452">
    <property type="entry name" value="TPR-like"/>
    <property type="match status" value="1"/>
</dbReference>
<evidence type="ECO:0000256" key="3">
    <source>
        <dbReference type="ARBA" id="ARBA00022692"/>
    </source>
</evidence>
<dbReference type="AlphaFoldDB" id="A0AAN8W1T4"/>
<accession>A0AAN8W1T4</accession>
<organism evidence="7 8">
    <name type="scientific">Dillenia turbinata</name>
    <dbReference type="NCBI Taxonomy" id="194707"/>
    <lineage>
        <taxon>Eukaryota</taxon>
        <taxon>Viridiplantae</taxon>
        <taxon>Streptophyta</taxon>
        <taxon>Embryophyta</taxon>
        <taxon>Tracheophyta</taxon>
        <taxon>Spermatophyta</taxon>
        <taxon>Magnoliopsida</taxon>
        <taxon>eudicotyledons</taxon>
        <taxon>Gunneridae</taxon>
        <taxon>Pentapetalae</taxon>
        <taxon>Dilleniales</taxon>
        <taxon>Dilleniaceae</taxon>
        <taxon>Dillenia</taxon>
    </lineage>
</organism>
<dbReference type="InterPro" id="IPR011990">
    <property type="entry name" value="TPR-like_helical_dom_sf"/>
</dbReference>
<proteinExistence type="inferred from homology"/>
<dbReference type="InterPro" id="IPR016543">
    <property type="entry name" value="Fis1"/>
</dbReference>
<sequence length="105" mass="11108">MEVHIRKPIDSIGHIFAGGDTLPFCGRDAIAGCEREVAEAISDVSDELKNEGLTRLSWALVHSRYSEDVQPGIAMLEDGLIGMGITATAVGLRVGGIAAAFARKN</sequence>
<evidence type="ECO:0000313" key="7">
    <source>
        <dbReference type="EMBL" id="KAK6941734.1"/>
    </source>
</evidence>
<keyword evidence="5" id="KW-0472">Membrane</keyword>
<keyword evidence="3" id="KW-0812">Transmembrane</keyword>